<feature type="domain" description="RING-type" evidence="16">
    <location>
        <begin position="97"/>
        <end position="139"/>
    </location>
</feature>
<evidence type="ECO:0000256" key="6">
    <source>
        <dbReference type="ARBA" id="ARBA00022692"/>
    </source>
</evidence>
<evidence type="ECO:0000256" key="4">
    <source>
        <dbReference type="ARBA" id="ARBA00012483"/>
    </source>
</evidence>
<keyword evidence="10" id="KW-0862">Zinc</keyword>
<comment type="caution">
    <text evidence="17">The sequence shown here is derived from an EMBL/GenBank/DDBJ whole genome shotgun (WGS) entry which is preliminary data.</text>
</comment>
<organism evidence="17 18">
    <name type="scientific">Solanum tuberosum</name>
    <name type="common">Potato</name>
    <dbReference type="NCBI Taxonomy" id="4113"/>
    <lineage>
        <taxon>Eukaryota</taxon>
        <taxon>Viridiplantae</taxon>
        <taxon>Streptophyta</taxon>
        <taxon>Embryophyta</taxon>
        <taxon>Tracheophyta</taxon>
        <taxon>Spermatophyta</taxon>
        <taxon>Magnoliopsida</taxon>
        <taxon>eudicotyledons</taxon>
        <taxon>Gunneridae</taxon>
        <taxon>Pentapetalae</taxon>
        <taxon>asterids</taxon>
        <taxon>lamiids</taxon>
        <taxon>Solanales</taxon>
        <taxon>Solanaceae</taxon>
        <taxon>Solanoideae</taxon>
        <taxon>Solaneae</taxon>
        <taxon>Solanum</taxon>
    </lineage>
</organism>
<evidence type="ECO:0000256" key="1">
    <source>
        <dbReference type="ARBA" id="ARBA00000900"/>
    </source>
</evidence>
<protein>
    <recommendedName>
        <fullName evidence="4">RING-type E3 ubiquitin transferase</fullName>
        <ecNumber evidence="4">2.3.2.27</ecNumber>
    </recommendedName>
</protein>
<dbReference type="Proteomes" id="UP000826656">
    <property type="component" value="Unassembled WGS sequence"/>
</dbReference>
<dbReference type="InterPro" id="IPR044600">
    <property type="entry name" value="ATL1/ATL16-like"/>
</dbReference>
<dbReference type="EC" id="2.3.2.27" evidence="4"/>
<evidence type="ECO:0000256" key="11">
    <source>
        <dbReference type="ARBA" id="ARBA00022989"/>
    </source>
</evidence>
<gene>
    <name evidence="17" type="ORF">KY290_011446</name>
</gene>
<evidence type="ECO:0000256" key="14">
    <source>
        <dbReference type="PROSITE-ProRule" id="PRU00175"/>
    </source>
</evidence>
<dbReference type="Gene3D" id="3.30.40.10">
    <property type="entry name" value="Zinc/RING finger domain, C3HC4 (zinc finger)"/>
    <property type="match status" value="1"/>
</dbReference>
<dbReference type="InterPro" id="IPR001841">
    <property type="entry name" value="Znf_RING"/>
</dbReference>
<keyword evidence="6 15" id="KW-0812">Transmembrane</keyword>
<comment type="similarity">
    <text evidence="13">Belongs to the RING-type zinc finger family. ATL subfamily.</text>
</comment>
<keyword evidence="12 15" id="KW-0472">Membrane</keyword>
<dbReference type="PANTHER" id="PTHR46913">
    <property type="entry name" value="RING-H2 FINGER PROTEIN ATL16"/>
    <property type="match status" value="1"/>
</dbReference>
<feature type="transmembrane region" description="Helical" evidence="15">
    <location>
        <begin position="20"/>
        <end position="43"/>
    </location>
</feature>
<evidence type="ECO:0000256" key="8">
    <source>
        <dbReference type="ARBA" id="ARBA00022771"/>
    </source>
</evidence>
<dbReference type="Pfam" id="PF13639">
    <property type="entry name" value="zf-RING_2"/>
    <property type="match status" value="1"/>
</dbReference>
<keyword evidence="5" id="KW-0808">Transferase</keyword>
<evidence type="ECO:0000313" key="17">
    <source>
        <dbReference type="EMBL" id="KAH0774309.1"/>
    </source>
</evidence>
<comment type="catalytic activity">
    <reaction evidence="1">
        <text>S-ubiquitinyl-[E2 ubiquitin-conjugating enzyme]-L-cysteine + [acceptor protein]-L-lysine = [E2 ubiquitin-conjugating enzyme]-L-cysteine + N(6)-ubiquitinyl-[acceptor protein]-L-lysine.</text>
        <dbReference type="EC" id="2.3.2.27"/>
    </reaction>
</comment>
<evidence type="ECO:0000259" key="16">
    <source>
        <dbReference type="PROSITE" id="PS50089"/>
    </source>
</evidence>
<dbReference type="InterPro" id="IPR013083">
    <property type="entry name" value="Znf_RING/FYVE/PHD"/>
</dbReference>
<dbReference type="PROSITE" id="PS50089">
    <property type="entry name" value="ZF_RING_2"/>
    <property type="match status" value="1"/>
</dbReference>
<evidence type="ECO:0000256" key="13">
    <source>
        <dbReference type="ARBA" id="ARBA00024209"/>
    </source>
</evidence>
<proteinExistence type="inferred from homology"/>
<keyword evidence="7" id="KW-0479">Metal-binding</keyword>
<keyword evidence="11 15" id="KW-1133">Transmembrane helix</keyword>
<sequence>MPEAPMPYIPSYSPPKQLNLPSLYCALIIVGTAVFLLGLYNFIHTRWCNENNHTNQSLEQNTIQVPNNLNVNIVSSFRYKKEEVGGNQQEKNSDYECAVCLSAFEEGEEVKQLPICKHSFHASCIDMWLYSHLDCPLCRSPVEPPVLHRNSFTRQEGSSRDGLIVQGISVSRKYWFCMKTFLDEEIPVGVVIEKDDSCTQVQCCERQSPFASSPMARQPLSPISLVARQSSKVTKAKKASPFVFC</sequence>
<evidence type="ECO:0000256" key="3">
    <source>
        <dbReference type="ARBA" id="ARBA00004906"/>
    </source>
</evidence>
<name>A0ABQ7W0N2_SOLTU</name>
<dbReference type="SMART" id="SM00184">
    <property type="entry name" value="RING"/>
    <property type="match status" value="1"/>
</dbReference>
<keyword evidence="8 14" id="KW-0863">Zinc-finger</keyword>
<evidence type="ECO:0000256" key="5">
    <source>
        <dbReference type="ARBA" id="ARBA00022679"/>
    </source>
</evidence>
<evidence type="ECO:0000256" key="10">
    <source>
        <dbReference type="ARBA" id="ARBA00022833"/>
    </source>
</evidence>
<evidence type="ECO:0000256" key="12">
    <source>
        <dbReference type="ARBA" id="ARBA00023136"/>
    </source>
</evidence>
<evidence type="ECO:0000256" key="9">
    <source>
        <dbReference type="ARBA" id="ARBA00022786"/>
    </source>
</evidence>
<dbReference type="SUPFAM" id="SSF57850">
    <property type="entry name" value="RING/U-box"/>
    <property type="match status" value="1"/>
</dbReference>
<keyword evidence="9" id="KW-0833">Ubl conjugation pathway</keyword>
<evidence type="ECO:0000256" key="7">
    <source>
        <dbReference type="ARBA" id="ARBA00022723"/>
    </source>
</evidence>
<dbReference type="CDD" id="cd16461">
    <property type="entry name" value="RING-H2_EL5-like"/>
    <property type="match status" value="1"/>
</dbReference>
<dbReference type="PANTHER" id="PTHR46913:SF1">
    <property type="entry name" value="RING-H2 FINGER PROTEIN ATL16"/>
    <property type="match status" value="1"/>
</dbReference>
<keyword evidence="18" id="KW-1185">Reference proteome</keyword>
<dbReference type="EMBL" id="JAIVGD010000005">
    <property type="protein sequence ID" value="KAH0774309.1"/>
    <property type="molecule type" value="Genomic_DNA"/>
</dbReference>
<evidence type="ECO:0000256" key="2">
    <source>
        <dbReference type="ARBA" id="ARBA00004167"/>
    </source>
</evidence>
<comment type="pathway">
    <text evidence="3">Protein modification; protein ubiquitination.</text>
</comment>
<comment type="subcellular location">
    <subcellularLocation>
        <location evidence="2">Membrane</location>
        <topology evidence="2">Single-pass membrane protein</topology>
    </subcellularLocation>
</comment>
<reference evidence="17 18" key="1">
    <citation type="journal article" date="2021" name="bioRxiv">
        <title>Chromosome-scale and haplotype-resolved genome assembly of a tetraploid potato cultivar.</title>
        <authorList>
            <person name="Sun H."/>
            <person name="Jiao W.-B."/>
            <person name="Krause K."/>
            <person name="Campoy J.A."/>
            <person name="Goel M."/>
            <person name="Folz-Donahue K."/>
            <person name="Kukat C."/>
            <person name="Huettel B."/>
            <person name="Schneeberger K."/>
        </authorList>
    </citation>
    <scope>NUCLEOTIDE SEQUENCE [LARGE SCALE GENOMIC DNA]</scope>
    <source>
        <strain evidence="17">SolTubOtavaFocal</strain>
        <tissue evidence="17">Leaves</tissue>
    </source>
</reference>
<evidence type="ECO:0000313" key="18">
    <source>
        <dbReference type="Proteomes" id="UP000826656"/>
    </source>
</evidence>
<evidence type="ECO:0000256" key="15">
    <source>
        <dbReference type="SAM" id="Phobius"/>
    </source>
</evidence>
<accession>A0ABQ7W0N2</accession>